<organism evidence="1 2">
    <name type="scientific">Marssonina brunnea f. sp. multigermtubi (strain MB_m1)</name>
    <name type="common">Marssonina leaf spot fungus</name>
    <dbReference type="NCBI Taxonomy" id="1072389"/>
    <lineage>
        <taxon>Eukaryota</taxon>
        <taxon>Fungi</taxon>
        <taxon>Dikarya</taxon>
        <taxon>Ascomycota</taxon>
        <taxon>Pezizomycotina</taxon>
        <taxon>Leotiomycetes</taxon>
        <taxon>Helotiales</taxon>
        <taxon>Drepanopezizaceae</taxon>
        <taxon>Drepanopeziza</taxon>
    </lineage>
</organism>
<dbReference type="EMBL" id="JH921436">
    <property type="protein sequence ID" value="EKD17347.1"/>
    <property type="molecule type" value="Genomic_DNA"/>
</dbReference>
<dbReference type="HOGENOM" id="CLU_1245616_0_0_1"/>
<proteinExistence type="predicted"/>
<dbReference type="KEGG" id="mbe:MBM_04208"/>
<dbReference type="Proteomes" id="UP000006753">
    <property type="component" value="Unassembled WGS sequence"/>
</dbReference>
<dbReference type="FunCoup" id="K1WXR5">
    <property type="interactions" value="22"/>
</dbReference>
<accession>K1WXR5</accession>
<protein>
    <submittedName>
        <fullName evidence="1">Uncharacterized protein</fullName>
    </submittedName>
</protein>
<keyword evidence="2" id="KW-1185">Reference proteome</keyword>
<evidence type="ECO:0000313" key="1">
    <source>
        <dbReference type="EMBL" id="EKD17347.1"/>
    </source>
</evidence>
<evidence type="ECO:0000313" key="2">
    <source>
        <dbReference type="Proteomes" id="UP000006753"/>
    </source>
</evidence>
<dbReference type="AlphaFoldDB" id="K1WXR5"/>
<reference evidence="1 2" key="1">
    <citation type="journal article" date="2012" name="BMC Genomics">
        <title>Sequencing the genome of Marssonina brunnea reveals fungus-poplar co-evolution.</title>
        <authorList>
            <person name="Zhu S."/>
            <person name="Cao Y.-Z."/>
            <person name="Jiang C."/>
            <person name="Tan B.-Y."/>
            <person name="Wang Z."/>
            <person name="Feng S."/>
            <person name="Zhang L."/>
            <person name="Su X.-H."/>
            <person name="Brejova B."/>
            <person name="Vinar T."/>
            <person name="Xu M."/>
            <person name="Wang M.-X."/>
            <person name="Zhang S.-G."/>
            <person name="Huang M.-R."/>
            <person name="Wu R."/>
            <person name="Zhou Y."/>
        </authorList>
    </citation>
    <scope>NUCLEOTIDE SEQUENCE [LARGE SCALE GENOMIC DNA]</scope>
    <source>
        <strain evidence="1 2">MB_m1</strain>
    </source>
</reference>
<gene>
    <name evidence="1" type="ORF">MBM_04208</name>
</gene>
<dbReference type="InParanoid" id="K1WXR5"/>
<name>K1WXR5_MARBU</name>
<sequence>MSRKRTRSKKLLRIFQYKSHAQPGSPNAIEDLATRLRRATTFLSEYPYETQKTAARIYDLSERTLNSYLKRPKNQRDAEYRKGVDSRKAERERKRIIRKRFAASLIIEDDDIILIPILDSKEIWWMQQPLERQILRPRKKGIPRPTLSQLELSFDNDDLIITTDTVKDPSLKQDVIPFLSINIDSDSFNSNSSKDSNDSLRKSNISSNDTILNVSEEDVVVD</sequence>